<accession>A0A7W6RI33</accession>
<keyword evidence="1" id="KW-0472">Membrane</keyword>
<protein>
    <submittedName>
        <fullName evidence="2">Uncharacterized protein</fullName>
    </submittedName>
</protein>
<evidence type="ECO:0000313" key="2">
    <source>
        <dbReference type="EMBL" id="MBB4268303.1"/>
    </source>
</evidence>
<dbReference type="RefSeq" id="WP_184049212.1">
    <property type="nucleotide sequence ID" value="NZ_JACIGK010000085.1"/>
</dbReference>
<reference evidence="2 3" key="1">
    <citation type="submission" date="2020-08" db="EMBL/GenBank/DDBJ databases">
        <title>Genome sequencing of Purple Non-Sulfur Bacteria from various extreme environments.</title>
        <authorList>
            <person name="Mayer M."/>
        </authorList>
    </citation>
    <scope>NUCLEOTIDE SEQUENCE [LARGE SCALE GENOMIC DNA]</scope>
    <source>
        <strain evidence="2 3">JA131</strain>
    </source>
</reference>
<feature type="transmembrane region" description="Helical" evidence="1">
    <location>
        <begin position="167"/>
        <end position="188"/>
    </location>
</feature>
<feature type="transmembrane region" description="Helical" evidence="1">
    <location>
        <begin position="137"/>
        <end position="155"/>
    </location>
</feature>
<feature type="transmembrane region" description="Helical" evidence="1">
    <location>
        <begin position="46"/>
        <end position="66"/>
    </location>
</feature>
<proteinExistence type="predicted"/>
<evidence type="ECO:0000256" key="1">
    <source>
        <dbReference type="SAM" id="Phobius"/>
    </source>
</evidence>
<dbReference type="Proteomes" id="UP000554286">
    <property type="component" value="Unassembled WGS sequence"/>
</dbReference>
<comment type="caution">
    <text evidence="2">The sequence shown here is derived from an EMBL/GenBank/DDBJ whole genome shotgun (WGS) entry which is preliminary data.</text>
</comment>
<name>A0A7W6RI33_9PROT</name>
<dbReference type="EMBL" id="JACIGK010000085">
    <property type="protein sequence ID" value="MBB4268303.1"/>
    <property type="molecule type" value="Genomic_DNA"/>
</dbReference>
<feature type="transmembrane region" description="Helical" evidence="1">
    <location>
        <begin position="87"/>
        <end position="117"/>
    </location>
</feature>
<keyword evidence="1" id="KW-0812">Transmembrane</keyword>
<gene>
    <name evidence="2" type="ORF">GGD89_003967</name>
</gene>
<organism evidence="2 3">
    <name type="scientific">Roseospira visakhapatnamensis</name>
    <dbReference type="NCBI Taxonomy" id="390880"/>
    <lineage>
        <taxon>Bacteria</taxon>
        <taxon>Pseudomonadati</taxon>
        <taxon>Pseudomonadota</taxon>
        <taxon>Alphaproteobacteria</taxon>
        <taxon>Rhodospirillales</taxon>
        <taxon>Rhodospirillaceae</taxon>
        <taxon>Roseospira</taxon>
    </lineage>
</organism>
<sequence length="193" mass="21696">MELIEEGVMGQRVARYVVVTLALTALSYGVSRVFFVPIVAIPDFALPRGFALMVAFAFSVNVVFIVRHGLRLRIEMPALLRPTLAKIIVSIMVFVSMPCMNLAFMPLPMGLQLAFFIEDLHPVLSPRRLSDLDQMPHAMSHLTVLLPGAAFAYLLTALSWRSTRRRYGAWEIVPLGYLAAYTAVLLVWQRPYM</sequence>
<evidence type="ECO:0000313" key="3">
    <source>
        <dbReference type="Proteomes" id="UP000554286"/>
    </source>
</evidence>
<feature type="transmembrane region" description="Helical" evidence="1">
    <location>
        <begin position="16"/>
        <end position="40"/>
    </location>
</feature>
<keyword evidence="3" id="KW-1185">Reference proteome</keyword>
<dbReference type="AlphaFoldDB" id="A0A7W6RI33"/>
<keyword evidence="1" id="KW-1133">Transmembrane helix</keyword>